<keyword evidence="6" id="KW-1185">Reference proteome</keyword>
<dbReference type="EMBL" id="WJQU01000004">
    <property type="protein sequence ID" value="KAJ6636293.1"/>
    <property type="molecule type" value="Genomic_DNA"/>
</dbReference>
<dbReference type="CDD" id="cd04301">
    <property type="entry name" value="NAT_SF"/>
    <property type="match status" value="1"/>
</dbReference>
<dbReference type="PANTHER" id="PTHR10545">
    <property type="entry name" value="DIAMINE N-ACETYLTRANSFERASE"/>
    <property type="match status" value="1"/>
</dbReference>
<sequence length="245" mass="28006">MLYELADFEKMPDGPKLTVEDLIRDGGFNSNDSTNKAQPLFFCFIAEEMSTTTNRNDDGNVDLILNRQPMTRKSVGYSICFFSSYSTWGGRTLYMEDLYELAKFEQMFSEPDVKVEDLYKDGGFSSDPAIFVCFIAEIITNDSERMPIGYAIVFNGYSTWQGRTLKLKDLYVRDGYRKSGAGRKIISAIASHAKEVNAARLYFHVLEWNTAARSFYESLGATNWTEMEEWALFRLDKNAIESLVQ</sequence>
<name>A0A9Q0RXV6_9DIPT</name>
<dbReference type="FunFam" id="3.40.630.30:FF:000064">
    <property type="entry name" value="GNAT family acetyltransferase"/>
    <property type="match status" value="1"/>
</dbReference>
<reference evidence="5" key="1">
    <citation type="submission" date="2022-07" db="EMBL/GenBank/DDBJ databases">
        <authorList>
            <person name="Trinca V."/>
            <person name="Uliana J.V.C."/>
            <person name="Torres T.T."/>
            <person name="Ward R.J."/>
            <person name="Monesi N."/>
        </authorList>
    </citation>
    <scope>NUCLEOTIDE SEQUENCE</scope>
    <source>
        <strain evidence="5">HSMRA1968</strain>
        <tissue evidence="5">Whole embryos</tissue>
    </source>
</reference>
<dbReference type="InterPro" id="IPR000182">
    <property type="entry name" value="GNAT_dom"/>
</dbReference>
<dbReference type="Proteomes" id="UP001151699">
    <property type="component" value="Chromosome C"/>
</dbReference>
<organism evidence="5 6">
    <name type="scientific">Pseudolycoriella hygida</name>
    <dbReference type="NCBI Taxonomy" id="35572"/>
    <lineage>
        <taxon>Eukaryota</taxon>
        <taxon>Metazoa</taxon>
        <taxon>Ecdysozoa</taxon>
        <taxon>Arthropoda</taxon>
        <taxon>Hexapoda</taxon>
        <taxon>Insecta</taxon>
        <taxon>Pterygota</taxon>
        <taxon>Neoptera</taxon>
        <taxon>Endopterygota</taxon>
        <taxon>Diptera</taxon>
        <taxon>Nematocera</taxon>
        <taxon>Sciaroidea</taxon>
        <taxon>Sciaridae</taxon>
        <taxon>Pseudolycoriella</taxon>
    </lineage>
</organism>
<evidence type="ECO:0000256" key="1">
    <source>
        <dbReference type="ARBA" id="ARBA00008694"/>
    </source>
</evidence>
<evidence type="ECO:0000256" key="2">
    <source>
        <dbReference type="ARBA" id="ARBA00022679"/>
    </source>
</evidence>
<feature type="domain" description="N-acetyltransferase" evidence="4">
    <location>
        <begin position="88"/>
        <end position="240"/>
    </location>
</feature>
<evidence type="ECO:0000256" key="3">
    <source>
        <dbReference type="ARBA" id="ARBA00023315"/>
    </source>
</evidence>
<keyword evidence="2" id="KW-0808">Transferase</keyword>
<accession>A0A9Q0RXV6</accession>
<gene>
    <name evidence="5" type="primary">SAT2_1</name>
    <name evidence="5" type="ORF">Bhyg_14881</name>
</gene>
<dbReference type="SUPFAM" id="SSF55729">
    <property type="entry name" value="Acyl-CoA N-acyltransferases (Nat)"/>
    <property type="match status" value="1"/>
</dbReference>
<dbReference type="InterPro" id="IPR016181">
    <property type="entry name" value="Acyl_CoA_acyltransferase"/>
</dbReference>
<proteinExistence type="inferred from homology"/>
<comment type="similarity">
    <text evidence="1">Belongs to the acetyltransferase family.</text>
</comment>
<dbReference type="PROSITE" id="PS51186">
    <property type="entry name" value="GNAT"/>
    <property type="match status" value="1"/>
</dbReference>
<dbReference type="Gene3D" id="3.40.630.30">
    <property type="match status" value="2"/>
</dbReference>
<evidence type="ECO:0000313" key="5">
    <source>
        <dbReference type="EMBL" id="KAJ6636293.1"/>
    </source>
</evidence>
<protein>
    <submittedName>
        <fullName evidence="5">Thialysine N-epsilon-acetyltransferase</fullName>
    </submittedName>
</protein>
<dbReference type="AlphaFoldDB" id="A0A9Q0RXV6"/>
<evidence type="ECO:0000313" key="6">
    <source>
        <dbReference type="Proteomes" id="UP001151699"/>
    </source>
</evidence>
<dbReference type="InterPro" id="IPR051016">
    <property type="entry name" value="Diverse_Substrate_AcTransf"/>
</dbReference>
<dbReference type="Pfam" id="PF00583">
    <property type="entry name" value="Acetyltransf_1"/>
    <property type="match status" value="1"/>
</dbReference>
<dbReference type="PANTHER" id="PTHR10545:SF29">
    <property type="entry name" value="GH14572P-RELATED"/>
    <property type="match status" value="1"/>
</dbReference>
<dbReference type="OrthoDB" id="7305308at2759"/>
<keyword evidence="3" id="KW-0012">Acyltransferase</keyword>
<dbReference type="GO" id="GO:0008080">
    <property type="term" value="F:N-acetyltransferase activity"/>
    <property type="evidence" value="ECO:0007669"/>
    <property type="project" value="UniProtKB-ARBA"/>
</dbReference>
<comment type="caution">
    <text evidence="5">The sequence shown here is derived from an EMBL/GenBank/DDBJ whole genome shotgun (WGS) entry which is preliminary data.</text>
</comment>
<evidence type="ECO:0000259" key="4">
    <source>
        <dbReference type="PROSITE" id="PS51186"/>
    </source>
</evidence>